<protein>
    <recommendedName>
        <fullName evidence="1">Activating transcription factor 7-interacting protein Fn3 domain-containing protein</fullName>
    </recommendedName>
</protein>
<organism evidence="2 3">
    <name type="scientific">Acyrthosiphon pisum</name>
    <name type="common">Pea aphid</name>
    <dbReference type="NCBI Taxonomy" id="7029"/>
    <lineage>
        <taxon>Eukaryota</taxon>
        <taxon>Metazoa</taxon>
        <taxon>Ecdysozoa</taxon>
        <taxon>Arthropoda</taxon>
        <taxon>Hexapoda</taxon>
        <taxon>Insecta</taxon>
        <taxon>Pterygota</taxon>
        <taxon>Neoptera</taxon>
        <taxon>Paraneoptera</taxon>
        <taxon>Hemiptera</taxon>
        <taxon>Sternorrhyncha</taxon>
        <taxon>Aphidomorpha</taxon>
        <taxon>Aphidoidea</taxon>
        <taxon>Aphididae</taxon>
        <taxon>Macrosiphini</taxon>
        <taxon>Acyrthosiphon</taxon>
    </lineage>
</organism>
<dbReference type="GeneID" id="100572315"/>
<dbReference type="RefSeq" id="XP_029341182.1">
    <property type="nucleotide sequence ID" value="XM_029485322.1"/>
</dbReference>
<dbReference type="PANTHER" id="PTHR23210">
    <property type="entry name" value="ACTIVATING TRANSCRIPTION FACTOR 7 INTERACTING PROTEIN"/>
    <property type="match status" value="1"/>
</dbReference>
<dbReference type="KEGG" id="api:100572315"/>
<dbReference type="AlphaFoldDB" id="A0A8R2NLH4"/>
<accession>A0A8R2NLH4</accession>
<feature type="domain" description="Activating transcription factor 7-interacting protein Fn3" evidence="1">
    <location>
        <begin position="175"/>
        <end position="270"/>
    </location>
</feature>
<dbReference type="InterPro" id="IPR026085">
    <property type="entry name" value="ATF7-int"/>
</dbReference>
<reference evidence="2" key="2">
    <citation type="submission" date="2022-06" db="UniProtKB">
        <authorList>
            <consortium name="EnsemblMetazoa"/>
        </authorList>
    </citation>
    <scope>IDENTIFICATION</scope>
</reference>
<dbReference type="PANTHER" id="PTHR23210:SF26">
    <property type="entry name" value="ACTIVATING TRANSCRIPTION FACTOR 7-INTERACTING PROTEIN 1"/>
    <property type="match status" value="1"/>
</dbReference>
<dbReference type="EnsemblMetazoa" id="XM_029485322.1">
    <property type="protein sequence ID" value="XP_029341182.1"/>
    <property type="gene ID" value="LOC100572315"/>
</dbReference>
<name>A0A8R2NLH4_ACYPI</name>
<proteinExistence type="predicted"/>
<dbReference type="GO" id="GO:0005667">
    <property type="term" value="C:transcription regulator complex"/>
    <property type="evidence" value="ECO:0007669"/>
    <property type="project" value="TreeGrafter"/>
</dbReference>
<dbReference type="InterPro" id="IPR056565">
    <property type="entry name" value="Fn3_ATF7IP"/>
</dbReference>
<dbReference type="Pfam" id="PF16794">
    <property type="entry name" value="fn3_4"/>
    <property type="match status" value="1"/>
</dbReference>
<dbReference type="GO" id="GO:0006355">
    <property type="term" value="P:regulation of DNA-templated transcription"/>
    <property type="evidence" value="ECO:0007669"/>
    <property type="project" value="TreeGrafter"/>
</dbReference>
<dbReference type="GO" id="GO:0005634">
    <property type="term" value="C:nucleus"/>
    <property type="evidence" value="ECO:0007669"/>
    <property type="project" value="TreeGrafter"/>
</dbReference>
<evidence type="ECO:0000259" key="1">
    <source>
        <dbReference type="Pfam" id="PF16794"/>
    </source>
</evidence>
<dbReference type="Proteomes" id="UP000007819">
    <property type="component" value="Chromosome X"/>
</dbReference>
<dbReference type="GO" id="GO:0003712">
    <property type="term" value="F:transcription coregulator activity"/>
    <property type="evidence" value="ECO:0007669"/>
    <property type="project" value="TreeGrafter"/>
</dbReference>
<evidence type="ECO:0000313" key="3">
    <source>
        <dbReference type="Proteomes" id="UP000007819"/>
    </source>
</evidence>
<evidence type="ECO:0000313" key="2">
    <source>
        <dbReference type="EnsemblMetazoa" id="XP_029341182.1"/>
    </source>
</evidence>
<dbReference type="OrthoDB" id="2434995at2759"/>
<reference evidence="3" key="1">
    <citation type="submission" date="2010-06" db="EMBL/GenBank/DDBJ databases">
        <authorList>
            <person name="Jiang H."/>
            <person name="Abraham K."/>
            <person name="Ali S."/>
            <person name="Alsbrooks S.L."/>
            <person name="Anim B.N."/>
            <person name="Anosike U.S."/>
            <person name="Attaway T."/>
            <person name="Bandaranaike D.P."/>
            <person name="Battles P.K."/>
            <person name="Bell S.N."/>
            <person name="Bell A.V."/>
            <person name="Beltran B."/>
            <person name="Bickham C."/>
            <person name="Bustamante Y."/>
            <person name="Caleb T."/>
            <person name="Canada A."/>
            <person name="Cardenas V."/>
            <person name="Carter K."/>
            <person name="Chacko J."/>
            <person name="Chandrabose M.N."/>
            <person name="Chavez D."/>
            <person name="Chavez A."/>
            <person name="Chen L."/>
            <person name="Chu H.-S."/>
            <person name="Claassen K.J."/>
            <person name="Cockrell R."/>
            <person name="Collins M."/>
            <person name="Cooper J.A."/>
            <person name="Cree A."/>
            <person name="Curry S.M."/>
            <person name="Da Y."/>
            <person name="Dao M.D."/>
            <person name="Das B."/>
            <person name="Davila M.-L."/>
            <person name="Davy-Carroll L."/>
            <person name="Denson S."/>
            <person name="Dinh H."/>
            <person name="Ebong V.E."/>
            <person name="Edwards J.R."/>
            <person name="Egan A."/>
            <person name="El-Daye J."/>
            <person name="Escobedo L."/>
            <person name="Fernandez S."/>
            <person name="Fernando P.R."/>
            <person name="Flagg N."/>
            <person name="Forbes L.D."/>
            <person name="Fowler R.G."/>
            <person name="Fu Q."/>
            <person name="Gabisi R.A."/>
            <person name="Ganer J."/>
            <person name="Garbino Pronczuk A."/>
            <person name="Garcia R.M."/>
            <person name="Garner T."/>
            <person name="Garrett T.E."/>
            <person name="Gonzalez D.A."/>
            <person name="Hamid H."/>
            <person name="Hawkins E.S."/>
            <person name="Hirani K."/>
            <person name="Hogues M.E."/>
            <person name="Hollins B."/>
            <person name="Hsiao C.-H."/>
            <person name="Jabil R."/>
            <person name="James M.L."/>
            <person name="Jhangiani S.N."/>
            <person name="Johnson B."/>
            <person name="Johnson Q."/>
            <person name="Joshi V."/>
            <person name="Kalu J.B."/>
            <person name="Kam C."/>
            <person name="Kashfia A."/>
            <person name="Keebler J."/>
            <person name="Kisamo H."/>
            <person name="Kovar C.L."/>
            <person name="Lago L.A."/>
            <person name="Lai C.-Y."/>
            <person name="Laidlaw J."/>
            <person name="Lara F."/>
            <person name="Le T.-K."/>
            <person name="Lee S.L."/>
            <person name="Legall F.H."/>
            <person name="Lemon S.J."/>
            <person name="Lewis L.R."/>
            <person name="Li B."/>
            <person name="Liu Y."/>
            <person name="Liu Y.-S."/>
            <person name="Lopez J."/>
            <person name="Lozado R.J."/>
            <person name="Lu J."/>
            <person name="Madu R.C."/>
            <person name="Maheshwari M."/>
            <person name="Maheshwari R."/>
            <person name="Malloy K."/>
            <person name="Martinez E."/>
            <person name="Mathew T."/>
            <person name="Mercado I.C."/>
            <person name="Mercado C."/>
            <person name="Meyer B."/>
            <person name="Montgomery K."/>
            <person name="Morgan M.B."/>
            <person name="Munidasa M."/>
            <person name="Nazareth L.V."/>
            <person name="Nelson J."/>
            <person name="Ng B.M."/>
            <person name="Nguyen N.B."/>
            <person name="Nguyen P.Q."/>
            <person name="Nguyen T."/>
            <person name="Obregon M."/>
            <person name="Okwuonu G.O."/>
            <person name="Onwere C.G."/>
            <person name="Orozco G."/>
            <person name="Parra A."/>
            <person name="Patel S."/>
            <person name="Patil S."/>
            <person name="Perez A."/>
            <person name="Perez Y."/>
            <person name="Pham C."/>
            <person name="Primus E.L."/>
            <person name="Pu L.-L."/>
            <person name="Puazo M."/>
            <person name="Qin X."/>
            <person name="Quiroz J.B."/>
            <person name="Reese J."/>
            <person name="Richards S."/>
            <person name="Rives C.M."/>
            <person name="Robberts R."/>
            <person name="Ruiz S.J."/>
            <person name="Ruiz M.J."/>
            <person name="Santibanez J."/>
            <person name="Schneider B.W."/>
            <person name="Sisson I."/>
            <person name="Smith M."/>
            <person name="Sodergren E."/>
            <person name="Song X.-Z."/>
            <person name="Song B.B."/>
            <person name="Summersgill H."/>
            <person name="Thelus R."/>
            <person name="Thornton R.D."/>
            <person name="Trejos Z.Y."/>
            <person name="Usmani K."/>
            <person name="Vattathil S."/>
            <person name="Villasana D."/>
            <person name="Walker D.L."/>
            <person name="Wang S."/>
            <person name="Wang K."/>
            <person name="White C.S."/>
            <person name="Williams A.C."/>
            <person name="Williamson J."/>
            <person name="Wilson K."/>
            <person name="Woghiren I.O."/>
            <person name="Woodworth J.R."/>
            <person name="Worley K.C."/>
            <person name="Wright R.A."/>
            <person name="Wu W."/>
            <person name="Young L."/>
            <person name="Zhang L."/>
            <person name="Zhang J."/>
            <person name="Zhu Y."/>
            <person name="Muzny D.M."/>
            <person name="Weinstock G."/>
            <person name="Gibbs R.A."/>
        </authorList>
    </citation>
    <scope>NUCLEOTIDE SEQUENCE [LARGE SCALE GENOMIC DNA]</scope>
    <source>
        <strain evidence="3">LSR1</strain>
    </source>
</reference>
<sequence>MNAVENSKKKYQTFTISNTGDDNIIDMIGLGNDTQNLEVECKLAPKSKTNVSIPDLKTNDNNKVLPINTEAAKTLSNEEFLSTTIHKRKHGPKSKTKVPLNAENEETPEKIMRLNECKVINNKESNTINLLYSKSVKKLKLPKKYNHNLKTSNLEYPPPYPITPPFNNKPSWKNVPPIPKMTIEVLENKVIITCNMNLTSQMAKIKMYELFVCQETDAPPNISMWKKMANLKACKLPMICELEKFDLGYIYDFALRAVDIHNRRGPFAVRKTKI</sequence>
<keyword evidence="3" id="KW-1185">Reference proteome</keyword>